<dbReference type="Proteomes" id="UP001221757">
    <property type="component" value="Unassembled WGS sequence"/>
</dbReference>
<proteinExistence type="predicted"/>
<comment type="caution">
    <text evidence="1">The sequence shown here is derived from an EMBL/GenBank/DDBJ whole genome shotgun (WGS) entry which is preliminary data.</text>
</comment>
<organism evidence="1 2">
    <name type="scientific">Mycena rosella</name>
    <name type="common">Pink bonnet</name>
    <name type="synonym">Agaricus rosellus</name>
    <dbReference type="NCBI Taxonomy" id="1033263"/>
    <lineage>
        <taxon>Eukaryota</taxon>
        <taxon>Fungi</taxon>
        <taxon>Dikarya</taxon>
        <taxon>Basidiomycota</taxon>
        <taxon>Agaricomycotina</taxon>
        <taxon>Agaricomycetes</taxon>
        <taxon>Agaricomycetidae</taxon>
        <taxon>Agaricales</taxon>
        <taxon>Marasmiineae</taxon>
        <taxon>Mycenaceae</taxon>
        <taxon>Mycena</taxon>
    </lineage>
</organism>
<accession>A0AAD7DRG6</accession>
<protein>
    <submittedName>
        <fullName evidence="1">Uncharacterized protein</fullName>
    </submittedName>
</protein>
<evidence type="ECO:0000313" key="2">
    <source>
        <dbReference type="Proteomes" id="UP001221757"/>
    </source>
</evidence>
<gene>
    <name evidence="1" type="ORF">B0H17DRAFT_1197304</name>
</gene>
<name>A0AAD7DRG6_MYCRO</name>
<reference evidence="1" key="1">
    <citation type="submission" date="2023-03" db="EMBL/GenBank/DDBJ databases">
        <title>Massive genome expansion in bonnet fungi (Mycena s.s.) driven by repeated elements and novel gene families across ecological guilds.</title>
        <authorList>
            <consortium name="Lawrence Berkeley National Laboratory"/>
            <person name="Harder C.B."/>
            <person name="Miyauchi S."/>
            <person name="Viragh M."/>
            <person name="Kuo A."/>
            <person name="Thoen E."/>
            <person name="Andreopoulos B."/>
            <person name="Lu D."/>
            <person name="Skrede I."/>
            <person name="Drula E."/>
            <person name="Henrissat B."/>
            <person name="Morin E."/>
            <person name="Kohler A."/>
            <person name="Barry K."/>
            <person name="LaButti K."/>
            <person name="Morin E."/>
            <person name="Salamov A."/>
            <person name="Lipzen A."/>
            <person name="Mereny Z."/>
            <person name="Hegedus B."/>
            <person name="Baldrian P."/>
            <person name="Stursova M."/>
            <person name="Weitz H."/>
            <person name="Taylor A."/>
            <person name="Grigoriev I.V."/>
            <person name="Nagy L.G."/>
            <person name="Martin F."/>
            <person name="Kauserud H."/>
        </authorList>
    </citation>
    <scope>NUCLEOTIDE SEQUENCE</scope>
    <source>
        <strain evidence="1">CBHHK067</strain>
    </source>
</reference>
<dbReference type="AlphaFoldDB" id="A0AAD7DRG6"/>
<keyword evidence="2" id="KW-1185">Reference proteome</keyword>
<dbReference type="EMBL" id="JARKIE010000029">
    <property type="protein sequence ID" value="KAJ7697643.1"/>
    <property type="molecule type" value="Genomic_DNA"/>
</dbReference>
<sequence length="190" mass="21471">MAAFSTTSLRRLELRDQRFESPHDLHHILSNSVGLKELVPIKIGFTHSSPRPAEIRLASPPPRVVLESLEILYMDTHDIDAVLTTFTVVDITHLRSIHCDRYHKPLFQANAHSIQRLTLVVHYTRSKIQRCARSDPFSDHEPPQPRPEDKLHYISSVADMIRQLGNLAGLKSLKQLSITAPRGINPVALA</sequence>
<evidence type="ECO:0000313" key="1">
    <source>
        <dbReference type="EMBL" id="KAJ7697643.1"/>
    </source>
</evidence>